<dbReference type="RefSeq" id="WP_209692583.1">
    <property type="nucleotide sequence ID" value="NZ_BAAAVU010000028.1"/>
</dbReference>
<protein>
    <submittedName>
        <fullName evidence="1">Uncharacterized protein</fullName>
    </submittedName>
</protein>
<accession>A0ABS4UCN9</accession>
<dbReference type="Proteomes" id="UP000755585">
    <property type="component" value="Unassembled WGS sequence"/>
</dbReference>
<organism evidence="1 2">
    <name type="scientific">Kribbella aluminosa</name>
    <dbReference type="NCBI Taxonomy" id="416017"/>
    <lineage>
        <taxon>Bacteria</taxon>
        <taxon>Bacillati</taxon>
        <taxon>Actinomycetota</taxon>
        <taxon>Actinomycetes</taxon>
        <taxon>Propionibacteriales</taxon>
        <taxon>Kribbellaceae</taxon>
        <taxon>Kribbella</taxon>
    </lineage>
</organism>
<sequence>MSVRTEDRDEFGQVVAGPRADVENTQTRACVEQVRDHLLDVQLPDRRVSRNRTK</sequence>
<evidence type="ECO:0000313" key="2">
    <source>
        <dbReference type="Proteomes" id="UP000755585"/>
    </source>
</evidence>
<comment type="caution">
    <text evidence="1">The sequence shown here is derived from an EMBL/GenBank/DDBJ whole genome shotgun (WGS) entry which is preliminary data.</text>
</comment>
<proteinExistence type="predicted"/>
<gene>
    <name evidence="1" type="ORF">JOF29_000491</name>
</gene>
<dbReference type="EMBL" id="JAGINT010000001">
    <property type="protein sequence ID" value="MBP2349408.1"/>
    <property type="molecule type" value="Genomic_DNA"/>
</dbReference>
<keyword evidence="2" id="KW-1185">Reference proteome</keyword>
<evidence type="ECO:0000313" key="1">
    <source>
        <dbReference type="EMBL" id="MBP2349408.1"/>
    </source>
</evidence>
<name>A0ABS4UCN9_9ACTN</name>
<reference evidence="1 2" key="1">
    <citation type="submission" date="2021-03" db="EMBL/GenBank/DDBJ databases">
        <title>Sequencing the genomes of 1000 actinobacteria strains.</title>
        <authorList>
            <person name="Klenk H.-P."/>
        </authorList>
    </citation>
    <scope>NUCLEOTIDE SEQUENCE [LARGE SCALE GENOMIC DNA]</scope>
    <source>
        <strain evidence="1 2">DSM 18824</strain>
    </source>
</reference>